<dbReference type="PANTHER" id="PTHR30349">
    <property type="entry name" value="PHAGE INTEGRASE-RELATED"/>
    <property type="match status" value="1"/>
</dbReference>
<evidence type="ECO:0000256" key="2">
    <source>
        <dbReference type="ARBA" id="ARBA00023125"/>
    </source>
</evidence>
<dbReference type="InterPro" id="IPR011010">
    <property type="entry name" value="DNA_brk_join_enz"/>
</dbReference>
<dbReference type="GO" id="GO:0003677">
    <property type="term" value="F:DNA binding"/>
    <property type="evidence" value="ECO:0007669"/>
    <property type="project" value="UniProtKB-KW"/>
</dbReference>
<dbReference type="InterPro" id="IPR025269">
    <property type="entry name" value="SAM-like_dom"/>
</dbReference>
<dbReference type="Pfam" id="PF00589">
    <property type="entry name" value="Phage_integrase"/>
    <property type="match status" value="1"/>
</dbReference>
<evidence type="ECO:0000259" key="4">
    <source>
        <dbReference type="PROSITE" id="PS51898"/>
    </source>
</evidence>
<comment type="similarity">
    <text evidence="1">Belongs to the 'phage' integrase family.</text>
</comment>
<dbReference type="PANTHER" id="PTHR30349:SF64">
    <property type="entry name" value="PROPHAGE INTEGRASE INTD-RELATED"/>
    <property type="match status" value="1"/>
</dbReference>
<dbReference type="InterPro" id="IPR050090">
    <property type="entry name" value="Tyrosine_recombinase_XerCD"/>
</dbReference>
<dbReference type="InterPro" id="IPR013762">
    <property type="entry name" value="Integrase-like_cat_sf"/>
</dbReference>
<dbReference type="Gene3D" id="1.10.150.130">
    <property type="match status" value="1"/>
</dbReference>
<dbReference type="EMBL" id="SNRY01001423">
    <property type="protein sequence ID" value="KAA6331048.1"/>
    <property type="molecule type" value="Genomic_DNA"/>
</dbReference>
<evidence type="ECO:0000256" key="3">
    <source>
        <dbReference type="ARBA" id="ARBA00023172"/>
    </source>
</evidence>
<dbReference type="CDD" id="cd01185">
    <property type="entry name" value="INTN1_C_like"/>
    <property type="match status" value="1"/>
</dbReference>
<dbReference type="Pfam" id="PF13102">
    <property type="entry name" value="Phage_int_SAM_5"/>
    <property type="match status" value="1"/>
</dbReference>
<dbReference type="PROSITE" id="PS51898">
    <property type="entry name" value="TYR_RECOMBINASE"/>
    <property type="match status" value="1"/>
</dbReference>
<name>A0A5J4RB98_9ZZZZ</name>
<dbReference type="AlphaFoldDB" id="A0A5J4RB98"/>
<dbReference type="SUPFAM" id="SSF56349">
    <property type="entry name" value="DNA breaking-rejoining enzymes"/>
    <property type="match status" value="1"/>
</dbReference>
<accession>A0A5J4RB98</accession>
<feature type="domain" description="Tyr recombinase" evidence="4">
    <location>
        <begin position="222"/>
        <end position="403"/>
    </location>
</feature>
<protein>
    <submittedName>
        <fullName evidence="5">Tyrosine recombinase XerC</fullName>
    </submittedName>
</protein>
<gene>
    <name evidence="5" type="ORF">EZS27_020317</name>
</gene>
<keyword evidence="2" id="KW-0238">DNA-binding</keyword>
<keyword evidence="3" id="KW-0233">DNA recombination</keyword>
<proteinExistence type="inferred from homology"/>
<evidence type="ECO:0000313" key="5">
    <source>
        <dbReference type="EMBL" id="KAA6331048.1"/>
    </source>
</evidence>
<organism evidence="5">
    <name type="scientific">termite gut metagenome</name>
    <dbReference type="NCBI Taxonomy" id="433724"/>
    <lineage>
        <taxon>unclassified sequences</taxon>
        <taxon>metagenomes</taxon>
        <taxon>organismal metagenomes</taxon>
    </lineage>
</organism>
<comment type="caution">
    <text evidence="5">The sequence shown here is derived from an EMBL/GenBank/DDBJ whole genome shotgun (WGS) entry which is preliminary data.</text>
</comment>
<dbReference type="Pfam" id="PF17293">
    <property type="entry name" value="Arm-DNA-bind_5"/>
    <property type="match status" value="1"/>
</dbReference>
<dbReference type="GO" id="GO:0015074">
    <property type="term" value="P:DNA integration"/>
    <property type="evidence" value="ECO:0007669"/>
    <property type="project" value="InterPro"/>
</dbReference>
<sequence length="431" mass="49958">MQTNRSTFSILFYLNTSKTKKSGKCPILGRISVDGKSTAFSTGLDIELEHWDAKTGMARGKSKDIISLNKQIENYKSELSRHYRNMVDNQGYVTAESLKNTLRGIGVNQNTVMQEFASLVEEKKKSIGIRIEASTYPIYPNALKHFRDFLREKYNVDDIPFGKVDIALIDAYAYYLKIDLRMTLRTVKTNMIPFRTTVKRAFNKGMIRRDSFFEYTPEKPIPKRPWLSNDEIERLMKVKMKHPTWNFTRDMFIFSTFTGIAFIDLENLKHSNIQKQEDGSLWIVLDRQKTGTASYIPLLPIPQRILERYKNSEFTGENGKVFKLQHHVNVNRQLKWLAKAAGIDKRLTFHMSRFTFATTICLTGGVPIETLSQMMGHLSIRTTQIYVEVTRTKINEDMNNLAKQIEGKYDFSNVAPIKKRVKKIKFDNINK</sequence>
<dbReference type="InterPro" id="IPR002104">
    <property type="entry name" value="Integrase_catalytic"/>
</dbReference>
<dbReference type="Gene3D" id="1.10.443.10">
    <property type="entry name" value="Intergrase catalytic core"/>
    <property type="match status" value="1"/>
</dbReference>
<dbReference type="InterPro" id="IPR010998">
    <property type="entry name" value="Integrase_recombinase_N"/>
</dbReference>
<reference evidence="5" key="1">
    <citation type="submission" date="2019-03" db="EMBL/GenBank/DDBJ databases">
        <title>Single cell metagenomics reveals metabolic interactions within the superorganism composed of flagellate Streblomastix strix and complex community of Bacteroidetes bacteria on its surface.</title>
        <authorList>
            <person name="Treitli S.C."/>
            <person name="Kolisko M."/>
            <person name="Husnik F."/>
            <person name="Keeling P."/>
            <person name="Hampl V."/>
        </authorList>
    </citation>
    <scope>NUCLEOTIDE SEQUENCE</scope>
    <source>
        <strain evidence="5">STM</strain>
    </source>
</reference>
<evidence type="ECO:0000256" key="1">
    <source>
        <dbReference type="ARBA" id="ARBA00008857"/>
    </source>
</evidence>
<dbReference type="InterPro" id="IPR035386">
    <property type="entry name" value="Arm-DNA-bind_5"/>
</dbReference>
<dbReference type="GO" id="GO:0006310">
    <property type="term" value="P:DNA recombination"/>
    <property type="evidence" value="ECO:0007669"/>
    <property type="project" value="UniProtKB-KW"/>
</dbReference>